<proteinExistence type="predicted"/>
<reference evidence="2" key="1">
    <citation type="journal article" date="2022" name="Mol. Ecol. Resour.">
        <title>The genomes of chicory, endive, great burdock and yacon provide insights into Asteraceae palaeo-polyploidization history and plant inulin production.</title>
        <authorList>
            <person name="Fan W."/>
            <person name="Wang S."/>
            <person name="Wang H."/>
            <person name="Wang A."/>
            <person name="Jiang F."/>
            <person name="Liu H."/>
            <person name="Zhao H."/>
            <person name="Xu D."/>
            <person name="Zhang Y."/>
        </authorList>
    </citation>
    <scope>NUCLEOTIDE SEQUENCE [LARGE SCALE GENOMIC DNA]</scope>
    <source>
        <strain evidence="2">cv. Yunnan</strain>
    </source>
</reference>
<sequence>MAAILDDTYANYGTYEELETFTEAVQRGMYQHWKNMNLSFVTAGYKMLTPSSFISMGEMVTKEAFKWVMSFSTLVKAASIINRIMDDIIGHKEERERKHVVSTVECYMKEQNVTEEYVYDLFNKRVEDAWKDMNQDLLIMETLVRPFEDEICGIE</sequence>
<gene>
    <name evidence="1" type="ORF">L1987_83135</name>
</gene>
<accession>A0ACB8YAZ7</accession>
<organism evidence="1 2">
    <name type="scientific">Smallanthus sonchifolius</name>
    <dbReference type="NCBI Taxonomy" id="185202"/>
    <lineage>
        <taxon>Eukaryota</taxon>
        <taxon>Viridiplantae</taxon>
        <taxon>Streptophyta</taxon>
        <taxon>Embryophyta</taxon>
        <taxon>Tracheophyta</taxon>
        <taxon>Spermatophyta</taxon>
        <taxon>Magnoliopsida</taxon>
        <taxon>eudicotyledons</taxon>
        <taxon>Gunneridae</taxon>
        <taxon>Pentapetalae</taxon>
        <taxon>asterids</taxon>
        <taxon>campanulids</taxon>
        <taxon>Asterales</taxon>
        <taxon>Asteraceae</taxon>
        <taxon>Asteroideae</taxon>
        <taxon>Heliantheae alliance</taxon>
        <taxon>Millerieae</taxon>
        <taxon>Smallanthus</taxon>
    </lineage>
</organism>
<protein>
    <submittedName>
        <fullName evidence="1">Uncharacterized protein</fullName>
    </submittedName>
</protein>
<dbReference type="EMBL" id="CM042045">
    <property type="protein sequence ID" value="KAI3682832.1"/>
    <property type="molecule type" value="Genomic_DNA"/>
</dbReference>
<comment type="caution">
    <text evidence="1">The sequence shown here is derived from an EMBL/GenBank/DDBJ whole genome shotgun (WGS) entry which is preliminary data.</text>
</comment>
<name>A0ACB8YAZ7_9ASTR</name>
<evidence type="ECO:0000313" key="2">
    <source>
        <dbReference type="Proteomes" id="UP001056120"/>
    </source>
</evidence>
<dbReference type="Proteomes" id="UP001056120">
    <property type="component" value="Linkage Group LG28"/>
</dbReference>
<keyword evidence="2" id="KW-1185">Reference proteome</keyword>
<evidence type="ECO:0000313" key="1">
    <source>
        <dbReference type="EMBL" id="KAI3682832.1"/>
    </source>
</evidence>
<reference evidence="1 2" key="2">
    <citation type="journal article" date="2022" name="Mol. Ecol. Resour.">
        <title>The genomes of chicory, endive, great burdock and yacon provide insights into Asteraceae paleo-polyploidization history and plant inulin production.</title>
        <authorList>
            <person name="Fan W."/>
            <person name="Wang S."/>
            <person name="Wang H."/>
            <person name="Wang A."/>
            <person name="Jiang F."/>
            <person name="Liu H."/>
            <person name="Zhao H."/>
            <person name="Xu D."/>
            <person name="Zhang Y."/>
        </authorList>
    </citation>
    <scope>NUCLEOTIDE SEQUENCE [LARGE SCALE GENOMIC DNA]</scope>
    <source>
        <strain evidence="2">cv. Yunnan</strain>
        <tissue evidence="1">Leaves</tissue>
    </source>
</reference>